<organism evidence="4 5">
    <name type="scientific">Gomphillus americanus</name>
    <dbReference type="NCBI Taxonomy" id="1940652"/>
    <lineage>
        <taxon>Eukaryota</taxon>
        <taxon>Fungi</taxon>
        <taxon>Dikarya</taxon>
        <taxon>Ascomycota</taxon>
        <taxon>Pezizomycotina</taxon>
        <taxon>Lecanoromycetes</taxon>
        <taxon>OSLEUM clade</taxon>
        <taxon>Ostropomycetidae</taxon>
        <taxon>Ostropales</taxon>
        <taxon>Graphidaceae</taxon>
        <taxon>Gomphilloideae</taxon>
        <taxon>Gomphillus</taxon>
    </lineage>
</organism>
<dbReference type="PROSITE" id="PS50088">
    <property type="entry name" value="ANK_REPEAT"/>
    <property type="match status" value="1"/>
</dbReference>
<dbReference type="SUPFAM" id="SSF48403">
    <property type="entry name" value="Ankyrin repeat"/>
    <property type="match status" value="1"/>
</dbReference>
<evidence type="ECO:0000256" key="1">
    <source>
        <dbReference type="ARBA" id="ARBA00022737"/>
    </source>
</evidence>
<dbReference type="PROSITE" id="PS50297">
    <property type="entry name" value="ANK_REP_REGION"/>
    <property type="match status" value="1"/>
</dbReference>
<dbReference type="EMBL" id="CAJPDQ010000011">
    <property type="protein sequence ID" value="CAF9916175.1"/>
    <property type="molecule type" value="Genomic_DNA"/>
</dbReference>
<proteinExistence type="predicted"/>
<keyword evidence="2 3" id="KW-0040">ANK repeat</keyword>
<dbReference type="InterPro" id="IPR036770">
    <property type="entry name" value="Ankyrin_rpt-contain_sf"/>
</dbReference>
<evidence type="ECO:0000313" key="4">
    <source>
        <dbReference type="EMBL" id="CAF9916175.1"/>
    </source>
</evidence>
<sequence>MCVDPNGWSLVGPISHLAHAASVGNLEVCKLLLDHGAHPHGCGGLWEAASAGNIAIAELLIDRGVDVNETISPKIQENLRPFKAHGRLEQLERFMKESQQGTPLHAAAFHDKADMIEFLLSRGANKDVQNDEGETASDIVDFMGCGPPEPEDIQMPLERRYEILDILK</sequence>
<gene>
    <name evidence="4" type="ORF">GOMPHAMPRED_000918</name>
</gene>
<dbReference type="Pfam" id="PF00023">
    <property type="entry name" value="Ank"/>
    <property type="match status" value="1"/>
</dbReference>
<dbReference type="PANTHER" id="PTHR24171">
    <property type="entry name" value="ANKYRIN REPEAT DOMAIN-CONTAINING PROTEIN 39-RELATED"/>
    <property type="match status" value="1"/>
</dbReference>
<dbReference type="Proteomes" id="UP000664169">
    <property type="component" value="Unassembled WGS sequence"/>
</dbReference>
<protein>
    <submittedName>
        <fullName evidence="4">Uncharacterized protein</fullName>
    </submittedName>
</protein>
<dbReference type="Pfam" id="PF12796">
    <property type="entry name" value="Ank_2"/>
    <property type="match status" value="1"/>
</dbReference>
<accession>A0A8H3IHU1</accession>
<dbReference type="SMART" id="SM00248">
    <property type="entry name" value="ANK"/>
    <property type="match status" value="3"/>
</dbReference>
<dbReference type="InterPro" id="IPR002110">
    <property type="entry name" value="Ankyrin_rpt"/>
</dbReference>
<evidence type="ECO:0000256" key="2">
    <source>
        <dbReference type="ARBA" id="ARBA00023043"/>
    </source>
</evidence>
<name>A0A8H3IHU1_9LECA</name>
<feature type="repeat" description="ANK" evidence="3">
    <location>
        <begin position="99"/>
        <end position="131"/>
    </location>
</feature>
<comment type="caution">
    <text evidence="4">The sequence shown here is derived from an EMBL/GenBank/DDBJ whole genome shotgun (WGS) entry which is preliminary data.</text>
</comment>
<dbReference type="Gene3D" id="1.25.40.20">
    <property type="entry name" value="Ankyrin repeat-containing domain"/>
    <property type="match status" value="1"/>
</dbReference>
<dbReference type="OrthoDB" id="20872at2759"/>
<dbReference type="AlphaFoldDB" id="A0A8H3IHU1"/>
<evidence type="ECO:0000256" key="3">
    <source>
        <dbReference type="PROSITE-ProRule" id="PRU00023"/>
    </source>
</evidence>
<reference evidence="4" key="1">
    <citation type="submission" date="2021-03" db="EMBL/GenBank/DDBJ databases">
        <authorList>
            <person name="Tagirdzhanova G."/>
        </authorList>
    </citation>
    <scope>NUCLEOTIDE SEQUENCE</scope>
</reference>
<keyword evidence="1" id="KW-0677">Repeat</keyword>
<keyword evidence="5" id="KW-1185">Reference proteome</keyword>
<evidence type="ECO:0000313" key="5">
    <source>
        <dbReference type="Proteomes" id="UP000664169"/>
    </source>
</evidence>